<name>A0AAW9Q2L9_9CYAN</name>
<dbReference type="Proteomes" id="UP001333818">
    <property type="component" value="Unassembled WGS sequence"/>
</dbReference>
<dbReference type="InterPro" id="IPR016181">
    <property type="entry name" value="Acyl_CoA_acyltransferase"/>
</dbReference>
<dbReference type="InterPro" id="IPR000182">
    <property type="entry name" value="GNAT_dom"/>
</dbReference>
<dbReference type="EMBL" id="JAZBJZ010000064">
    <property type="protein sequence ID" value="MEE3718109.1"/>
    <property type="molecule type" value="Genomic_DNA"/>
</dbReference>
<dbReference type="GO" id="GO:0016747">
    <property type="term" value="F:acyltransferase activity, transferring groups other than amino-acyl groups"/>
    <property type="evidence" value="ECO:0007669"/>
    <property type="project" value="InterPro"/>
</dbReference>
<feature type="domain" description="N-acetyltransferase" evidence="1">
    <location>
        <begin position="15"/>
        <end position="188"/>
    </location>
</feature>
<evidence type="ECO:0000313" key="2">
    <source>
        <dbReference type="EMBL" id="MEE3718109.1"/>
    </source>
</evidence>
<dbReference type="RefSeq" id="WP_330484540.1">
    <property type="nucleotide sequence ID" value="NZ_JAZBJZ010000064.1"/>
</dbReference>
<dbReference type="Gene3D" id="3.40.630.30">
    <property type="match status" value="1"/>
</dbReference>
<protein>
    <submittedName>
        <fullName evidence="2">GNAT family N-acetyltransferase</fullName>
    </submittedName>
</protein>
<comment type="caution">
    <text evidence="2">The sequence shown here is derived from an EMBL/GenBank/DDBJ whole genome shotgun (WGS) entry which is preliminary data.</text>
</comment>
<dbReference type="PROSITE" id="PS51186">
    <property type="entry name" value="GNAT"/>
    <property type="match status" value="1"/>
</dbReference>
<proteinExistence type="predicted"/>
<organism evidence="2 3">
    <name type="scientific">Tumidithrix elongata BACA0141</name>
    <dbReference type="NCBI Taxonomy" id="2716417"/>
    <lineage>
        <taxon>Bacteria</taxon>
        <taxon>Bacillati</taxon>
        <taxon>Cyanobacteriota</taxon>
        <taxon>Cyanophyceae</taxon>
        <taxon>Pseudanabaenales</taxon>
        <taxon>Pseudanabaenaceae</taxon>
        <taxon>Tumidithrix</taxon>
        <taxon>Tumidithrix elongata</taxon>
    </lineage>
</organism>
<reference evidence="2" key="1">
    <citation type="submission" date="2024-01" db="EMBL/GenBank/DDBJ databases">
        <title>Bank of Algae and Cyanobacteria of the Azores (BACA) strain genomes.</title>
        <authorList>
            <person name="Luz R."/>
            <person name="Cordeiro R."/>
            <person name="Fonseca A."/>
            <person name="Goncalves V."/>
        </authorList>
    </citation>
    <scope>NUCLEOTIDE SEQUENCE</scope>
    <source>
        <strain evidence="2">BACA0141</strain>
    </source>
</reference>
<accession>A0AAW9Q2L9</accession>
<keyword evidence="3" id="KW-1185">Reference proteome</keyword>
<evidence type="ECO:0000259" key="1">
    <source>
        <dbReference type="PROSITE" id="PS51186"/>
    </source>
</evidence>
<sequence>MASSGKFDGVDFSQIDIELLTPELRELGQGFRCVRGEFVTYWKQGRIQREADAYLCQCWIARIEDALAGYITLLADKLEVEDALLIQEGVKYRTFPSVKIGLLAVDRRTKGLGIRLMEWAIDYVITEVLPIIGVRFITVDALYDFDVDPAYDASGFYEKLGFEFADPTESLPPANPYRTMYLDLKPLIESLAREELDEDQL</sequence>
<evidence type="ECO:0000313" key="3">
    <source>
        <dbReference type="Proteomes" id="UP001333818"/>
    </source>
</evidence>
<dbReference type="AlphaFoldDB" id="A0AAW9Q2L9"/>
<dbReference type="SUPFAM" id="SSF55729">
    <property type="entry name" value="Acyl-CoA N-acyltransferases (Nat)"/>
    <property type="match status" value="1"/>
</dbReference>
<gene>
    <name evidence="2" type="ORF">V2H45_15320</name>
</gene>